<evidence type="ECO:0000256" key="2">
    <source>
        <dbReference type="ARBA" id="ARBA00006401"/>
    </source>
</evidence>
<feature type="domain" description="Globin" evidence="15">
    <location>
        <begin position="1"/>
        <end position="138"/>
    </location>
</feature>
<evidence type="ECO:0000256" key="8">
    <source>
        <dbReference type="ARBA" id="ARBA00022857"/>
    </source>
</evidence>
<proteinExistence type="inferred from homology"/>
<evidence type="ECO:0000256" key="13">
    <source>
        <dbReference type="ARBA" id="ARBA00049433"/>
    </source>
</evidence>
<comment type="similarity">
    <text evidence="2">In the C-terminal section; belongs to the flavoprotein pyridine nucleotide cytochrome reductase family.</text>
</comment>
<evidence type="ECO:0000259" key="15">
    <source>
        <dbReference type="PROSITE" id="PS01033"/>
    </source>
</evidence>
<dbReference type="PANTHER" id="PTHR43396:SF3">
    <property type="entry name" value="FLAVOHEMOPROTEIN"/>
    <property type="match status" value="1"/>
</dbReference>
<evidence type="ECO:0000313" key="17">
    <source>
        <dbReference type="EMBL" id="MFA0790394.1"/>
    </source>
</evidence>
<dbReference type="PROSITE" id="PS01033">
    <property type="entry name" value="GLOBIN"/>
    <property type="match status" value="1"/>
</dbReference>
<dbReference type="RefSeq" id="WP_371843166.1">
    <property type="nucleotide sequence ID" value="NZ_JBGMEL010000006.1"/>
</dbReference>
<evidence type="ECO:0000256" key="11">
    <source>
        <dbReference type="ARBA" id="ARBA00025094"/>
    </source>
</evidence>
<comment type="caution">
    <text evidence="17">The sequence shown here is derived from an EMBL/GenBank/DDBJ whole genome shotgun (WGS) entry which is preliminary data.</text>
</comment>
<dbReference type="InterPro" id="IPR017938">
    <property type="entry name" value="Riboflavin_synthase-like_b-brl"/>
</dbReference>
<dbReference type="InterPro" id="IPR001433">
    <property type="entry name" value="OxRdtase_FAD/NAD-bd"/>
</dbReference>
<keyword evidence="18" id="KW-1185">Reference proteome</keyword>
<dbReference type="InterPro" id="IPR008333">
    <property type="entry name" value="Cbr1-like_FAD-bd_dom"/>
</dbReference>
<keyword evidence="4" id="KW-0216">Detoxification</keyword>
<dbReference type="Gene3D" id="3.40.50.80">
    <property type="entry name" value="Nucleotide-binding domain of ferredoxin-NADP reductase (FNR) module"/>
    <property type="match status" value="1"/>
</dbReference>
<dbReference type="InterPro" id="IPR012292">
    <property type="entry name" value="Globin/Proto"/>
</dbReference>
<dbReference type="InterPro" id="IPR000971">
    <property type="entry name" value="Globin"/>
</dbReference>
<dbReference type="Gene3D" id="1.10.490.10">
    <property type="entry name" value="Globins"/>
    <property type="match status" value="1"/>
</dbReference>
<dbReference type="PRINTS" id="PR00371">
    <property type="entry name" value="FPNCR"/>
</dbReference>
<gene>
    <name evidence="17" type="primary">hmpA</name>
    <name evidence="17" type="ORF">ACCI51_07530</name>
</gene>
<evidence type="ECO:0000259" key="16">
    <source>
        <dbReference type="PROSITE" id="PS51384"/>
    </source>
</evidence>
<feature type="domain" description="FAD-binding FR-type" evidence="16">
    <location>
        <begin position="152"/>
        <end position="260"/>
    </location>
</feature>
<keyword evidence="10" id="KW-0520">NAD</keyword>
<dbReference type="PRINTS" id="PR00410">
    <property type="entry name" value="PHEHYDRXLASE"/>
</dbReference>
<comment type="similarity">
    <text evidence="14">Belongs to the globin family.</text>
</comment>
<dbReference type="CDD" id="cd08922">
    <property type="entry name" value="FHb-globin"/>
    <property type="match status" value="1"/>
</dbReference>
<protein>
    <recommendedName>
        <fullName evidence="3">nitric oxide dioxygenase</fullName>
        <ecNumber evidence="3">1.14.12.17</ecNumber>
    </recommendedName>
</protein>
<dbReference type="InterPro" id="IPR039261">
    <property type="entry name" value="FNR_nucleotide-bd"/>
</dbReference>
<dbReference type="Gene3D" id="2.40.30.10">
    <property type="entry name" value="Translation factors"/>
    <property type="match status" value="1"/>
</dbReference>
<dbReference type="SUPFAM" id="SSF46458">
    <property type="entry name" value="Globin-like"/>
    <property type="match status" value="1"/>
</dbReference>
<comment type="catalytic activity">
    <reaction evidence="13">
        <text>2 nitric oxide + NADPH + 2 O2 = 2 nitrate + NADP(+) + H(+)</text>
        <dbReference type="Rhea" id="RHEA:19465"/>
        <dbReference type="ChEBI" id="CHEBI:15378"/>
        <dbReference type="ChEBI" id="CHEBI:15379"/>
        <dbReference type="ChEBI" id="CHEBI:16480"/>
        <dbReference type="ChEBI" id="CHEBI:17632"/>
        <dbReference type="ChEBI" id="CHEBI:57783"/>
        <dbReference type="ChEBI" id="CHEBI:58349"/>
        <dbReference type="EC" id="1.14.12.17"/>
    </reaction>
</comment>
<evidence type="ECO:0000256" key="5">
    <source>
        <dbReference type="ARBA" id="ARBA00022617"/>
    </source>
</evidence>
<dbReference type="SUPFAM" id="SSF52343">
    <property type="entry name" value="Ferredoxin reductase-like, C-terminal NADP-linked domain"/>
    <property type="match status" value="1"/>
</dbReference>
<accession>A0ABV4NMG5</accession>
<keyword evidence="6 14" id="KW-0561">Oxygen transport</keyword>
<sequence length="394" mass="44923">MLTSREIKIVKATSPILDGAGVDITKYFYRRMFSCNPELKNIFNMSNQESGKQPFALFSAISTFSKNIDNLPALQPLIERVAQKHTSYFIQPEQYGIVGKHLLATLEEFIPDTFTNEVIDAWQRAYALFAKLLMEREQELYNASKNAAGGWYGPRQFIVKDKIIESELVTSFTLKPEDGDTVIGYRPGQYLGLQVKPPAHDHIEIRQYSLSDKPNNTTYRISVKREAQPRDGIVSSFLHDRVEIGDILEAYPPSGAFFLRDSVKPIVLISAGVGVTPLLSMLESLYEKEPSRPITFLHACEKEEQHSFKKRLTEFASNNSNIKHYYWYTSGAKESTFSGLMNLEFVREQLPIAQGEFYLCGPTGFMKNIKEQLVDLRVDSDRIFYEVFGPYSDI</sequence>
<dbReference type="InterPro" id="IPR001709">
    <property type="entry name" value="Flavoprot_Pyr_Nucl_cyt_Rdtase"/>
</dbReference>
<evidence type="ECO:0000313" key="18">
    <source>
        <dbReference type="Proteomes" id="UP001569414"/>
    </source>
</evidence>
<keyword evidence="14" id="KW-0813">Transport</keyword>
<evidence type="ECO:0000256" key="9">
    <source>
        <dbReference type="ARBA" id="ARBA00023004"/>
    </source>
</evidence>
<dbReference type="PANTHER" id="PTHR43396">
    <property type="entry name" value="FLAVOHEMOPROTEIN"/>
    <property type="match status" value="1"/>
</dbReference>
<comment type="function">
    <text evidence="11">Is involved in NO detoxification in an aerobic process, termed nitric oxide dioxygenase (NOD) reaction that utilizes O(2) and NAD(P)H to convert NO to nitrate, which protects the bacterium from various noxious nitrogen compounds. Therefore, plays a central role in the inducible response to nitrosative stress.</text>
</comment>
<dbReference type="Pfam" id="PF00175">
    <property type="entry name" value="NAD_binding_1"/>
    <property type="match status" value="1"/>
</dbReference>
<evidence type="ECO:0000256" key="12">
    <source>
        <dbReference type="ARBA" id="ARBA00048649"/>
    </source>
</evidence>
<keyword evidence="17" id="KW-0560">Oxidoreductase</keyword>
<organism evidence="17 18">
    <name type="scientific">Microbulbifer echini</name>
    <dbReference type="NCBI Taxonomy" id="1529067"/>
    <lineage>
        <taxon>Bacteria</taxon>
        <taxon>Pseudomonadati</taxon>
        <taxon>Pseudomonadota</taxon>
        <taxon>Gammaproteobacteria</taxon>
        <taxon>Cellvibrionales</taxon>
        <taxon>Microbulbiferaceae</taxon>
        <taxon>Microbulbifer</taxon>
    </lineage>
</organism>
<dbReference type="PROSITE" id="PS51384">
    <property type="entry name" value="FAD_FR"/>
    <property type="match status" value="1"/>
</dbReference>
<dbReference type="Pfam" id="PF00970">
    <property type="entry name" value="FAD_binding_6"/>
    <property type="match status" value="1"/>
</dbReference>
<dbReference type="SUPFAM" id="SSF63380">
    <property type="entry name" value="Riboflavin synthase domain-like"/>
    <property type="match status" value="1"/>
</dbReference>
<keyword evidence="5 14" id="KW-0349">Heme</keyword>
<keyword evidence="7" id="KW-0479">Metal-binding</keyword>
<dbReference type="Proteomes" id="UP001569414">
    <property type="component" value="Unassembled WGS sequence"/>
</dbReference>
<evidence type="ECO:0000256" key="3">
    <source>
        <dbReference type="ARBA" id="ARBA00012229"/>
    </source>
</evidence>
<dbReference type="InterPro" id="IPR017927">
    <property type="entry name" value="FAD-bd_FR_type"/>
</dbReference>
<name>A0ABV4NMG5_9GAMM</name>
<evidence type="ECO:0000256" key="10">
    <source>
        <dbReference type="ARBA" id="ARBA00023027"/>
    </source>
</evidence>
<reference evidence="17 18" key="1">
    <citation type="submission" date="2024-08" db="EMBL/GenBank/DDBJ databases">
        <authorList>
            <person name="Ishaq N."/>
        </authorList>
    </citation>
    <scope>NUCLEOTIDE SEQUENCE [LARGE SCALE GENOMIC DNA]</scope>
    <source>
        <strain evidence="17 18">JCM 30400</strain>
    </source>
</reference>
<dbReference type="GO" id="GO:0008941">
    <property type="term" value="F:nitric oxide dioxygenase NAD(P)H activity"/>
    <property type="evidence" value="ECO:0007669"/>
    <property type="project" value="UniProtKB-EC"/>
</dbReference>
<dbReference type="EC" id="1.14.12.17" evidence="3"/>
<dbReference type="EMBL" id="JBGMEL010000006">
    <property type="protein sequence ID" value="MFA0790394.1"/>
    <property type="molecule type" value="Genomic_DNA"/>
</dbReference>
<keyword evidence="8" id="KW-0521">NADP</keyword>
<evidence type="ECO:0000256" key="14">
    <source>
        <dbReference type="RuleBase" id="RU000356"/>
    </source>
</evidence>
<dbReference type="CDD" id="cd06184">
    <property type="entry name" value="flavohem_like_fad_nad_binding"/>
    <property type="match status" value="1"/>
</dbReference>
<dbReference type="InterPro" id="IPR009050">
    <property type="entry name" value="Globin-like_sf"/>
</dbReference>
<evidence type="ECO:0000256" key="4">
    <source>
        <dbReference type="ARBA" id="ARBA00022575"/>
    </source>
</evidence>
<comment type="cofactor">
    <cofactor evidence="1">
        <name>heme b</name>
        <dbReference type="ChEBI" id="CHEBI:60344"/>
    </cofactor>
</comment>
<dbReference type="NCBIfam" id="NF009805">
    <property type="entry name" value="PRK13289.1"/>
    <property type="match status" value="1"/>
</dbReference>
<evidence type="ECO:0000256" key="1">
    <source>
        <dbReference type="ARBA" id="ARBA00001970"/>
    </source>
</evidence>
<evidence type="ECO:0000256" key="6">
    <source>
        <dbReference type="ARBA" id="ARBA00022621"/>
    </source>
</evidence>
<keyword evidence="9" id="KW-0408">Iron</keyword>
<dbReference type="Pfam" id="PF00042">
    <property type="entry name" value="Globin"/>
    <property type="match status" value="1"/>
</dbReference>
<comment type="catalytic activity">
    <reaction evidence="12">
        <text>2 nitric oxide + NADH + 2 O2 = 2 nitrate + NAD(+) + H(+)</text>
        <dbReference type="Rhea" id="RHEA:19469"/>
        <dbReference type="ChEBI" id="CHEBI:15378"/>
        <dbReference type="ChEBI" id="CHEBI:15379"/>
        <dbReference type="ChEBI" id="CHEBI:16480"/>
        <dbReference type="ChEBI" id="CHEBI:17632"/>
        <dbReference type="ChEBI" id="CHEBI:57540"/>
        <dbReference type="ChEBI" id="CHEBI:57945"/>
        <dbReference type="EC" id="1.14.12.17"/>
    </reaction>
</comment>
<evidence type="ECO:0000256" key="7">
    <source>
        <dbReference type="ARBA" id="ARBA00022723"/>
    </source>
</evidence>